<dbReference type="EMBL" id="JAINZW010000003">
    <property type="protein sequence ID" value="MBZ4039394.1"/>
    <property type="molecule type" value="Genomic_DNA"/>
</dbReference>
<dbReference type="SUPFAM" id="SSF63829">
    <property type="entry name" value="Calcium-dependent phosphotriesterase"/>
    <property type="match status" value="2"/>
</dbReference>
<evidence type="ECO:0000313" key="2">
    <source>
        <dbReference type="EMBL" id="MBZ4039394.1"/>
    </source>
</evidence>
<keyword evidence="1" id="KW-0732">Signal</keyword>
<dbReference type="InterPro" id="IPR015943">
    <property type="entry name" value="WD40/YVTN_repeat-like_dom_sf"/>
</dbReference>
<organism evidence="2 3">
    <name type="scientific">Novilysobacter selenitireducens</name>
    <dbReference type="NCBI Taxonomy" id="2872639"/>
    <lineage>
        <taxon>Bacteria</taxon>
        <taxon>Pseudomonadati</taxon>
        <taxon>Pseudomonadota</taxon>
        <taxon>Gammaproteobacteria</taxon>
        <taxon>Lysobacterales</taxon>
        <taxon>Lysobacteraceae</taxon>
        <taxon>Novilysobacter</taxon>
    </lineage>
</organism>
<dbReference type="Pfam" id="PF07494">
    <property type="entry name" value="Reg_prop"/>
    <property type="match status" value="5"/>
</dbReference>
<gene>
    <name evidence="2" type="ORF">K6753_07590</name>
</gene>
<dbReference type="Proteomes" id="UP001430954">
    <property type="component" value="Unassembled WGS sequence"/>
</dbReference>
<dbReference type="Gene3D" id="2.130.10.10">
    <property type="entry name" value="YVTN repeat-like/Quinoprotein amine dehydrogenase"/>
    <property type="match status" value="3"/>
</dbReference>
<feature type="chain" id="PRO_5046151284" description="Histidine kinase" evidence="1">
    <location>
        <begin position="21"/>
        <end position="450"/>
    </location>
</feature>
<name>A0ABS7T697_9GAMM</name>
<reference evidence="2 3" key="1">
    <citation type="submission" date="2021-09" db="EMBL/GenBank/DDBJ databases">
        <title>Lysobacter sp. 13A isolated from the river sediment.</title>
        <authorList>
            <person name="Liu H."/>
            <person name="Li S."/>
            <person name="Mao S."/>
        </authorList>
    </citation>
    <scope>NUCLEOTIDE SEQUENCE [LARGE SCALE GENOMIC DNA]</scope>
    <source>
        <strain evidence="2 3">13A</strain>
    </source>
</reference>
<comment type="caution">
    <text evidence="2">The sequence shown here is derived from an EMBL/GenBank/DDBJ whole genome shotgun (WGS) entry which is preliminary data.</text>
</comment>
<sequence>MPVARSIRVVLALAVLLAWALPTAALQPDKALHHYVRSTWSIEEGLPQISALAIAQDRRGYLWVGTQSGLARFDGVRFETFTSDDTPALAGIWVRALHAGRDGRLWIGTYKGLAVHDGRTFQPIAAADPERWPSLDIHALAEDAQGQVWVATQAGVFEVRGDTLHHVAGSPEPALSLAWADGRWAVGSRGAVHYPAPGGWHRDALPAPAGDPPVNRLVHAHGRLWAATAAGLYVQAGDAFAPAGFPGLHGVPVDLLLADDDGNLWAGGDVGLARIRRDGLAEFVPSDGPGGIPGLRVGLEDREGNLWLGSQWEGLTRLRDGWTRRYGKAEGLPDPIVWSVAPDPDGRRIWVGMNDGVSVFEDGRFTTVATGDALPHPQGYNLLAEADRLWIGTRRGLAMIDHAGPDAGTVRQPDWAGALDGRQVNGLVRDAQGHLWIATGDGLFEHDGRS</sequence>
<dbReference type="RefSeq" id="WP_223675855.1">
    <property type="nucleotide sequence ID" value="NZ_JAINZW010000003.1"/>
</dbReference>
<evidence type="ECO:0008006" key="4">
    <source>
        <dbReference type="Google" id="ProtNLM"/>
    </source>
</evidence>
<evidence type="ECO:0000313" key="3">
    <source>
        <dbReference type="Proteomes" id="UP001430954"/>
    </source>
</evidence>
<feature type="signal peptide" evidence="1">
    <location>
        <begin position="1"/>
        <end position="20"/>
    </location>
</feature>
<evidence type="ECO:0000256" key="1">
    <source>
        <dbReference type="SAM" id="SignalP"/>
    </source>
</evidence>
<protein>
    <recommendedName>
        <fullName evidence="4">Histidine kinase</fullName>
    </recommendedName>
</protein>
<dbReference type="InterPro" id="IPR011110">
    <property type="entry name" value="Reg_prop"/>
</dbReference>
<proteinExistence type="predicted"/>
<keyword evidence="3" id="KW-1185">Reference proteome</keyword>
<accession>A0ABS7T697</accession>